<accession>A0A8B6XVF0</accession>
<proteinExistence type="predicted"/>
<dbReference type="GeneID" id="100577885"/>
<dbReference type="Pfam" id="PF15862">
    <property type="entry name" value="Coilin_N"/>
    <property type="match status" value="1"/>
</dbReference>
<evidence type="ECO:0000313" key="5">
    <source>
        <dbReference type="RefSeq" id="XP_003249779.1"/>
    </source>
</evidence>
<dbReference type="PANTHER" id="PTHR15197">
    <property type="entry name" value="COILIN P80"/>
    <property type="match status" value="1"/>
</dbReference>
<organism evidence="3">
    <name type="scientific">Apis mellifera</name>
    <name type="common">Honeybee</name>
    <dbReference type="NCBI Taxonomy" id="7460"/>
    <lineage>
        <taxon>Eukaryota</taxon>
        <taxon>Metazoa</taxon>
        <taxon>Ecdysozoa</taxon>
        <taxon>Arthropoda</taxon>
        <taxon>Hexapoda</taxon>
        <taxon>Insecta</taxon>
        <taxon>Pterygota</taxon>
        <taxon>Neoptera</taxon>
        <taxon>Endopterygota</taxon>
        <taxon>Hymenoptera</taxon>
        <taxon>Apocrita</taxon>
        <taxon>Aculeata</taxon>
        <taxon>Apoidea</taxon>
        <taxon>Anthophila</taxon>
        <taxon>Apidae</taxon>
        <taxon>Apis</taxon>
    </lineage>
</organism>
<evidence type="ECO:0000259" key="1">
    <source>
        <dbReference type="Pfam" id="PF15862"/>
    </source>
</evidence>
<dbReference type="Proteomes" id="UP000005203">
    <property type="component" value="Linkage group LG3"/>
</dbReference>
<dbReference type="InterPro" id="IPR031722">
    <property type="entry name" value="Coilin_N"/>
</dbReference>
<reference evidence="5" key="2">
    <citation type="submission" date="2025-04" db="UniProtKB">
        <authorList>
            <consortium name="RefSeq"/>
        </authorList>
    </citation>
    <scope>IDENTIFICATION</scope>
    <source>
        <strain evidence="5">DH4</strain>
        <tissue evidence="5">Whole body</tissue>
    </source>
</reference>
<feature type="domain" description="Coilin tudor" evidence="2">
    <location>
        <begin position="284"/>
        <end position="379"/>
    </location>
</feature>
<name>A0A7M7GDV8_APIME</name>
<dbReference type="PANTHER" id="PTHR15197:SF0">
    <property type="entry name" value="COILIN"/>
    <property type="match status" value="1"/>
</dbReference>
<dbReference type="KEGG" id="ame:100577885"/>
<evidence type="ECO:0000313" key="4">
    <source>
        <dbReference type="Proteomes" id="UP000005203"/>
    </source>
</evidence>
<dbReference type="Pfam" id="PF23086">
    <property type="entry name" value="Tudor_Coilin"/>
    <property type="match status" value="1"/>
</dbReference>
<dbReference type="InterPro" id="IPR024822">
    <property type="entry name" value="Coilin"/>
</dbReference>
<dbReference type="RefSeq" id="XP_003249779.1">
    <property type="nucleotide sequence ID" value="XM_003249731.4"/>
</dbReference>
<dbReference type="EnsemblMetazoa" id="XM_003249731">
    <property type="protein sequence ID" value="XP_003249779"/>
    <property type="gene ID" value="LOC100577885"/>
</dbReference>
<dbReference type="AlphaFoldDB" id="A0A7M7GDV8"/>
<sequence>MFQPNFRVKLDLCKFYNDARRFSWIFIDSTNMFQINHLKQHITELLNIKEPFHLLLNENEYLPPSENIRILKENETILVSPGSGLNSHFDLSINNHFDSFTISPNEKNIQELENSFSRPNETRNSCQKELKISNVTNRSQNEEFDTSTNLFTCPKRKRVRHKKKKTTAEETVIQKKENELNKPKIINSYVIPFGKHIRFDDLEDNDVEERKPKCQEIINGTNTTHVSPTHELANLLSLSNNSTPVTFTNIKIKGIQDSCEKVQSHENKNIVSTNNINLEKLLNTDFKTYPIMIEKPQLKDIIAFKMLKIGLDYTPQISDFIVAEILSYCSETSVYVLKILRGLSEVQVPIGKFTIMEDTIEQTTNDTITLNYAQIMEPRSIFVHNTDEETISNIDKTIIPDTDKTTSTDTDKTIIPDINKAINCV</sequence>
<reference evidence="3" key="1">
    <citation type="submission" date="2021-01" db="UniProtKB">
        <authorList>
            <consortium name="EnsemblMetazoa"/>
        </authorList>
    </citation>
    <scope>IDENTIFICATION</scope>
    <source>
        <strain evidence="3">DH4</strain>
    </source>
</reference>
<dbReference type="OrthoDB" id="74813at2759"/>
<gene>
    <name evidence="3" type="primary">100577885</name>
    <name evidence="5" type="synonym">LOC100577885</name>
</gene>
<dbReference type="InterPro" id="IPR056398">
    <property type="entry name" value="Tudor_Coilin"/>
</dbReference>
<dbReference type="GO" id="GO:0000387">
    <property type="term" value="P:spliceosomal snRNP assembly"/>
    <property type="evidence" value="ECO:0007669"/>
    <property type="project" value="TreeGrafter"/>
</dbReference>
<dbReference type="GO" id="GO:0030619">
    <property type="term" value="F:U1 snRNA binding"/>
    <property type="evidence" value="ECO:0007669"/>
    <property type="project" value="TreeGrafter"/>
</dbReference>
<protein>
    <submittedName>
        <fullName evidence="5">Uncharacterized protein LOC100577885</fullName>
    </submittedName>
</protein>
<dbReference type="GO" id="GO:0015030">
    <property type="term" value="C:Cajal body"/>
    <property type="evidence" value="ECO:0007669"/>
    <property type="project" value="TreeGrafter"/>
</dbReference>
<dbReference type="OMA" id="CWIFVDG"/>
<feature type="domain" description="Coilin N-terminal" evidence="1">
    <location>
        <begin position="11"/>
        <end position="172"/>
    </location>
</feature>
<keyword evidence="4" id="KW-1185">Reference proteome</keyword>
<dbReference type="GO" id="GO:0030620">
    <property type="term" value="F:U2 snRNA binding"/>
    <property type="evidence" value="ECO:0007669"/>
    <property type="project" value="TreeGrafter"/>
</dbReference>
<evidence type="ECO:0000313" key="3">
    <source>
        <dbReference type="EnsemblMetazoa" id="XP_003249779"/>
    </source>
</evidence>
<evidence type="ECO:0000259" key="2">
    <source>
        <dbReference type="Pfam" id="PF23086"/>
    </source>
</evidence>
<accession>A0A7M7GDV8</accession>